<dbReference type="GO" id="GO:0051537">
    <property type="term" value="F:2 iron, 2 sulfur cluster binding"/>
    <property type="evidence" value="ECO:0007669"/>
    <property type="project" value="InterPro"/>
</dbReference>
<protein>
    <submittedName>
        <fullName evidence="3">Aromatic ring-hydroxylating dioxygenase subunit alpha</fullName>
    </submittedName>
</protein>
<dbReference type="Pfam" id="PF00848">
    <property type="entry name" value="Ring_hydroxyl_A"/>
    <property type="match status" value="1"/>
</dbReference>
<gene>
    <name evidence="3" type="ORF">IFK94_15725</name>
</gene>
<evidence type="ECO:0000256" key="1">
    <source>
        <dbReference type="ARBA" id="ARBA00001962"/>
    </source>
</evidence>
<keyword evidence="3" id="KW-0560">Oxidoreductase</keyword>
<dbReference type="AlphaFoldDB" id="A0A8J7CFI6"/>
<dbReference type="EMBL" id="JACXWD010000115">
    <property type="protein sequence ID" value="MBD3869569.1"/>
    <property type="molecule type" value="Genomic_DNA"/>
</dbReference>
<dbReference type="Proteomes" id="UP000648239">
    <property type="component" value="Unassembled WGS sequence"/>
</dbReference>
<reference evidence="3 4" key="1">
    <citation type="submission" date="2020-08" db="EMBL/GenBank/DDBJ databases">
        <title>Acidobacteriota in marine sediments use diverse sulfur dissimilation pathways.</title>
        <authorList>
            <person name="Wasmund K."/>
        </authorList>
    </citation>
    <scope>NUCLEOTIDE SEQUENCE [LARGE SCALE GENOMIC DNA]</scope>
    <source>
        <strain evidence="3">MAG AM4</strain>
    </source>
</reference>
<dbReference type="PANTHER" id="PTHR43756">
    <property type="entry name" value="CHOLINE MONOOXYGENASE, CHLOROPLASTIC"/>
    <property type="match status" value="1"/>
</dbReference>
<sequence>GGEGSAFELPPDHPDHGKRVAAYYWWLYPNLMLNFYPWGLSANIVEPLGTGRARVRFLSYIWREDLVDVGAGGPLDKVEKEDEAVVEAVQAGVKSRLYGRGRYSPTQEKGTHHFHRLLVDALFR</sequence>
<organism evidence="3 4">
    <name type="scientific">Candidatus Polarisedimenticola svalbardensis</name>
    <dbReference type="NCBI Taxonomy" id="2886004"/>
    <lineage>
        <taxon>Bacteria</taxon>
        <taxon>Pseudomonadati</taxon>
        <taxon>Acidobacteriota</taxon>
        <taxon>Candidatus Polarisedimenticolia</taxon>
        <taxon>Candidatus Polarisedimenticolales</taxon>
        <taxon>Candidatus Polarisedimenticolaceae</taxon>
        <taxon>Candidatus Polarisedimenticola</taxon>
    </lineage>
</organism>
<dbReference type="PANTHER" id="PTHR43756:SF5">
    <property type="entry name" value="CHOLINE MONOOXYGENASE, CHLOROPLASTIC"/>
    <property type="match status" value="1"/>
</dbReference>
<comment type="caution">
    <text evidence="3">The sequence shown here is derived from an EMBL/GenBank/DDBJ whole genome shotgun (WGS) entry which is preliminary data.</text>
</comment>
<evidence type="ECO:0000313" key="4">
    <source>
        <dbReference type="Proteomes" id="UP000648239"/>
    </source>
</evidence>
<dbReference type="InterPro" id="IPR015879">
    <property type="entry name" value="Ring_hydroxy_dOase_asu_C_dom"/>
</dbReference>
<feature type="non-terminal residue" evidence="3">
    <location>
        <position position="1"/>
    </location>
</feature>
<name>A0A8J7CFI6_9BACT</name>
<dbReference type="SUPFAM" id="SSF55961">
    <property type="entry name" value="Bet v1-like"/>
    <property type="match status" value="1"/>
</dbReference>
<dbReference type="GO" id="GO:0051213">
    <property type="term" value="F:dioxygenase activity"/>
    <property type="evidence" value="ECO:0007669"/>
    <property type="project" value="UniProtKB-KW"/>
</dbReference>
<dbReference type="Gene3D" id="3.90.380.10">
    <property type="entry name" value="Naphthalene 1,2-dioxygenase Alpha Subunit, Chain A, domain 1"/>
    <property type="match status" value="1"/>
</dbReference>
<evidence type="ECO:0000259" key="2">
    <source>
        <dbReference type="Pfam" id="PF00848"/>
    </source>
</evidence>
<comment type="cofactor">
    <cofactor evidence="1">
        <name>Fe cation</name>
        <dbReference type="ChEBI" id="CHEBI:24875"/>
    </cofactor>
</comment>
<keyword evidence="3" id="KW-0223">Dioxygenase</keyword>
<evidence type="ECO:0000313" key="3">
    <source>
        <dbReference type="EMBL" id="MBD3869569.1"/>
    </source>
</evidence>
<dbReference type="InterPro" id="IPR001663">
    <property type="entry name" value="Rng_hydr_dOase-A"/>
</dbReference>
<feature type="domain" description="Aromatic-ring-hydroxylating dioxygenase alpha subunit C-terminal" evidence="2">
    <location>
        <begin position="10"/>
        <end position="121"/>
    </location>
</feature>
<accession>A0A8J7CFI6</accession>
<dbReference type="GO" id="GO:0005506">
    <property type="term" value="F:iron ion binding"/>
    <property type="evidence" value="ECO:0007669"/>
    <property type="project" value="InterPro"/>
</dbReference>
<proteinExistence type="predicted"/>